<reference evidence="2 3" key="1">
    <citation type="submission" date="2020-07" db="EMBL/GenBank/DDBJ databases">
        <authorList>
            <person name="Cui H."/>
        </authorList>
    </citation>
    <scope>NUCLEOTIDE SEQUENCE [LARGE SCALE GENOMIC DNA]</scope>
    <source>
        <strain evidence="2 3">YPL8</strain>
    </source>
</reference>
<dbReference type="EMBL" id="CP058601">
    <property type="protein sequence ID" value="QLG49109.1"/>
    <property type="molecule type" value="Genomic_DNA"/>
</dbReference>
<name>A0A7D5GS96_9EURY</name>
<evidence type="ECO:0000313" key="3">
    <source>
        <dbReference type="Proteomes" id="UP000509241"/>
    </source>
</evidence>
<dbReference type="Proteomes" id="UP000509241">
    <property type="component" value="Chromosome"/>
</dbReference>
<gene>
    <name evidence="2" type="ORF">HYG82_09725</name>
</gene>
<keyword evidence="3" id="KW-1185">Reference proteome</keyword>
<dbReference type="KEGG" id="haly:HYG82_09725"/>
<sequence length="206" mass="23877">MVNRPRGILTDSDREYLEMGEVRRNSIYSPPARTKRRNAIRERARNGLLDLKVLVEYLDENELEEIFKRDEDSDGEEAPPAWPLAAMLYLWAQKRPMFTNETDVREFLSSPDKEYSSEEHLARVTKSFNNQVEKGVSTAIEFRGDDRVPEEVTNELVVSLGDSTGDMTDEELATLPRRMLDLLFRRGDLNNEEYAKIMQLKLESES</sequence>
<dbReference type="InterPro" id="IPR058415">
    <property type="entry name" value="DUF8102"/>
</dbReference>
<evidence type="ECO:0000313" key="2">
    <source>
        <dbReference type="EMBL" id="QLG49109.1"/>
    </source>
</evidence>
<feature type="domain" description="Domain of unknown function" evidence="1">
    <location>
        <begin position="8"/>
        <end position="139"/>
    </location>
</feature>
<dbReference type="OrthoDB" id="385484at2157"/>
<organism evidence="2 3">
    <name type="scientific">Natrinema halophilum</name>
    <dbReference type="NCBI Taxonomy" id="1699371"/>
    <lineage>
        <taxon>Archaea</taxon>
        <taxon>Methanobacteriati</taxon>
        <taxon>Methanobacteriota</taxon>
        <taxon>Stenosarchaea group</taxon>
        <taxon>Halobacteria</taxon>
        <taxon>Halobacteriales</taxon>
        <taxon>Natrialbaceae</taxon>
        <taxon>Natrinema</taxon>
    </lineage>
</organism>
<dbReference type="AlphaFoldDB" id="A0A7D5GS96"/>
<dbReference type="Pfam" id="PF26404">
    <property type="entry name" value="DUF8102"/>
    <property type="match status" value="1"/>
</dbReference>
<accession>A0A7D5GS96</accession>
<evidence type="ECO:0000259" key="1">
    <source>
        <dbReference type="Pfam" id="PF26404"/>
    </source>
</evidence>
<proteinExistence type="predicted"/>
<protein>
    <recommendedName>
        <fullName evidence="1">Domain of unknown function domain-containing protein</fullName>
    </recommendedName>
</protein>